<accession>A0A3B0X8E6</accession>
<dbReference type="Gene3D" id="3.90.180.10">
    <property type="entry name" value="Medium-chain alcohol dehydrogenases, catalytic domain"/>
    <property type="match status" value="1"/>
</dbReference>
<evidence type="ECO:0000313" key="4">
    <source>
        <dbReference type="EMBL" id="VAW59712.1"/>
    </source>
</evidence>
<dbReference type="GO" id="GO:0070402">
    <property type="term" value="F:NADPH binding"/>
    <property type="evidence" value="ECO:0007669"/>
    <property type="project" value="TreeGrafter"/>
</dbReference>
<feature type="non-terminal residue" evidence="4">
    <location>
        <position position="1"/>
    </location>
</feature>
<sequence>AFGLNRAETYYRSGNFGEINEPRIPGIEAAGEIVEDRSGQFQAGQKVISAMGGLMLERHGSYAEYITAPASNVLAVNTTLSWEELAALPQAYLTIWGALDKNLVIRQGQTLLVRGGTTTLGLAAISYARARGLNVVATTRRAENKALLMDKGANEVIVDEGEIAQKVRAIFPDGVDCALDVVGVATIKDTLKATKYWGQVCMVGVLSGAPVLENFGLMSDLPNTVRLSFFASGLLGSPALPLSESPIQWVIEQIENRKMPSLISKVYAFEQIQQAHKDIESDHLPGKKVVRL</sequence>
<dbReference type="SMART" id="SM00829">
    <property type="entry name" value="PKS_ER"/>
    <property type="match status" value="1"/>
</dbReference>
<evidence type="ECO:0000256" key="2">
    <source>
        <dbReference type="ARBA" id="ARBA00023002"/>
    </source>
</evidence>
<dbReference type="InterPro" id="IPR020843">
    <property type="entry name" value="ER"/>
</dbReference>
<evidence type="ECO:0000259" key="3">
    <source>
        <dbReference type="SMART" id="SM00829"/>
    </source>
</evidence>
<dbReference type="EMBL" id="UOFG01000092">
    <property type="protein sequence ID" value="VAW59712.1"/>
    <property type="molecule type" value="Genomic_DNA"/>
</dbReference>
<name>A0A3B0X8E6_9ZZZZ</name>
<dbReference type="GO" id="GO:0016651">
    <property type="term" value="F:oxidoreductase activity, acting on NAD(P)H"/>
    <property type="evidence" value="ECO:0007669"/>
    <property type="project" value="TreeGrafter"/>
</dbReference>
<evidence type="ECO:0000256" key="1">
    <source>
        <dbReference type="ARBA" id="ARBA00022857"/>
    </source>
</evidence>
<keyword evidence="2" id="KW-0560">Oxidoreductase</keyword>
<dbReference type="InterPro" id="IPR013149">
    <property type="entry name" value="ADH-like_C"/>
</dbReference>
<dbReference type="Pfam" id="PF00107">
    <property type="entry name" value="ADH_zinc_N"/>
    <property type="match status" value="1"/>
</dbReference>
<reference evidence="4" key="1">
    <citation type="submission" date="2018-06" db="EMBL/GenBank/DDBJ databases">
        <authorList>
            <person name="Zhirakovskaya E."/>
        </authorList>
    </citation>
    <scope>NUCLEOTIDE SEQUENCE</scope>
</reference>
<dbReference type="InterPro" id="IPR036291">
    <property type="entry name" value="NAD(P)-bd_dom_sf"/>
</dbReference>
<dbReference type="AlphaFoldDB" id="A0A3B0X8E6"/>
<proteinExistence type="predicted"/>
<keyword evidence="1" id="KW-0521">NADP</keyword>
<dbReference type="SUPFAM" id="SSF51735">
    <property type="entry name" value="NAD(P)-binding Rossmann-fold domains"/>
    <property type="match status" value="1"/>
</dbReference>
<organism evidence="4">
    <name type="scientific">hydrothermal vent metagenome</name>
    <dbReference type="NCBI Taxonomy" id="652676"/>
    <lineage>
        <taxon>unclassified sequences</taxon>
        <taxon>metagenomes</taxon>
        <taxon>ecological metagenomes</taxon>
    </lineage>
</organism>
<gene>
    <name evidence="4" type="ORF">MNBD_GAMMA11-1834</name>
</gene>
<feature type="domain" description="Enoyl reductase (ER)" evidence="3">
    <location>
        <begin position="3"/>
        <end position="290"/>
    </location>
</feature>
<dbReference type="SUPFAM" id="SSF50129">
    <property type="entry name" value="GroES-like"/>
    <property type="match status" value="1"/>
</dbReference>
<dbReference type="InterPro" id="IPR013154">
    <property type="entry name" value="ADH-like_N"/>
</dbReference>
<dbReference type="PANTHER" id="PTHR48106:SF18">
    <property type="entry name" value="QUINONE OXIDOREDUCTASE PIG3"/>
    <property type="match status" value="1"/>
</dbReference>
<protein>
    <submittedName>
        <fullName evidence="4">NADPH:quinone reductase and related Zn-dependent oxidoreductases</fullName>
    </submittedName>
</protein>
<dbReference type="InterPro" id="IPR011032">
    <property type="entry name" value="GroES-like_sf"/>
</dbReference>
<dbReference type="Gene3D" id="3.40.50.720">
    <property type="entry name" value="NAD(P)-binding Rossmann-like Domain"/>
    <property type="match status" value="1"/>
</dbReference>
<dbReference type="PANTHER" id="PTHR48106">
    <property type="entry name" value="QUINONE OXIDOREDUCTASE PIG3-RELATED"/>
    <property type="match status" value="1"/>
</dbReference>
<dbReference type="Pfam" id="PF08240">
    <property type="entry name" value="ADH_N"/>
    <property type="match status" value="1"/>
</dbReference>